<evidence type="ECO:0000313" key="4">
    <source>
        <dbReference type="EMBL" id="KIL40865.1"/>
    </source>
</evidence>
<dbReference type="Pfam" id="PF01182">
    <property type="entry name" value="Glucosamine_iso"/>
    <property type="match status" value="1"/>
</dbReference>
<proteinExistence type="predicted"/>
<dbReference type="InterPro" id="IPR037171">
    <property type="entry name" value="NagB/RpiA_transferase-like"/>
</dbReference>
<dbReference type="Proteomes" id="UP000031967">
    <property type="component" value="Unassembled WGS sequence"/>
</dbReference>
<evidence type="ECO:0000313" key="5">
    <source>
        <dbReference type="Proteomes" id="UP000031967"/>
    </source>
</evidence>
<reference evidence="4 5" key="1">
    <citation type="submission" date="2014-12" db="EMBL/GenBank/DDBJ databases">
        <title>Draft genome sequence of Paenibacillus kamchatkensis strain B-2647.</title>
        <authorList>
            <person name="Karlyshev A.V."/>
            <person name="Kudryashova E.B."/>
        </authorList>
    </citation>
    <scope>NUCLEOTIDE SEQUENCE [LARGE SCALE GENOMIC DNA]</scope>
    <source>
        <strain evidence="4 5">VKM B-2647</strain>
    </source>
</reference>
<name>A0ABR5AIU2_9BACL</name>
<dbReference type="CDD" id="cd01399">
    <property type="entry name" value="GlcN6P_deaminase"/>
    <property type="match status" value="1"/>
</dbReference>
<dbReference type="SUPFAM" id="SSF100950">
    <property type="entry name" value="NagB/RpiA/CoA transferase-like"/>
    <property type="match status" value="1"/>
</dbReference>
<dbReference type="PROSITE" id="PS01161">
    <property type="entry name" value="GLC_GALNAC_ISOMERASE"/>
    <property type="match status" value="1"/>
</dbReference>
<accession>A0ABR5AIU2</accession>
<dbReference type="InterPro" id="IPR018321">
    <property type="entry name" value="Glucosamine6P_isomerase_CS"/>
</dbReference>
<dbReference type="Gene3D" id="3.40.50.1360">
    <property type="match status" value="1"/>
</dbReference>
<keyword evidence="5" id="KW-1185">Reference proteome</keyword>
<gene>
    <name evidence="4" type="ORF">SD70_10535</name>
</gene>
<dbReference type="PANTHER" id="PTHR11280">
    <property type="entry name" value="GLUCOSAMINE-6-PHOSPHATE ISOMERASE"/>
    <property type="match status" value="1"/>
</dbReference>
<dbReference type="InterPro" id="IPR006148">
    <property type="entry name" value="Glc/Gal-6P_isomerase"/>
</dbReference>
<keyword evidence="1" id="KW-0378">Hydrolase</keyword>
<evidence type="ECO:0000259" key="3">
    <source>
        <dbReference type="Pfam" id="PF01182"/>
    </source>
</evidence>
<comment type="caution">
    <text evidence="4">The sequence shown here is derived from an EMBL/GenBank/DDBJ whole genome shotgun (WGS) entry which is preliminary data.</text>
</comment>
<keyword evidence="2" id="KW-0119">Carbohydrate metabolism</keyword>
<dbReference type="InterPro" id="IPR004547">
    <property type="entry name" value="Glucosamine6P_isomerase"/>
</dbReference>
<evidence type="ECO:0000256" key="1">
    <source>
        <dbReference type="ARBA" id="ARBA00022801"/>
    </source>
</evidence>
<sequence length="243" mass="26204">MPILAVKTSEFDAAAAQLAVDQIRMKRNSAIGFATGNTTNGFHRALARKIIEENVDVSQITAFNLDETVGLPDTHPSRGICRLKEQLYDPIALEPGQIRYFTGTTGDLEQECRDFEAAIARVGGIDLQFIGIGTNGHIAFCEPGTPFHSGCHVVQLNGSQRESIRAKFHFASLDEVPSKGLTMGIKTIMHVKHAVLMAKGSDKADIVRTALFGPVTTEVPASVLQLHPNLTVLLDEAAAGQVM</sequence>
<evidence type="ECO:0000256" key="2">
    <source>
        <dbReference type="ARBA" id="ARBA00023277"/>
    </source>
</evidence>
<dbReference type="RefSeq" id="WP_041047533.1">
    <property type="nucleotide sequence ID" value="NZ_JXAK01000015.1"/>
</dbReference>
<dbReference type="EMBL" id="JXAK01000015">
    <property type="protein sequence ID" value="KIL40865.1"/>
    <property type="molecule type" value="Genomic_DNA"/>
</dbReference>
<feature type="domain" description="Glucosamine/galactosamine-6-phosphate isomerase" evidence="3">
    <location>
        <begin position="14"/>
        <end position="225"/>
    </location>
</feature>
<protein>
    <recommendedName>
        <fullName evidence="3">Glucosamine/galactosamine-6-phosphate isomerase domain-containing protein</fullName>
    </recommendedName>
</protein>
<dbReference type="PANTHER" id="PTHR11280:SF5">
    <property type="entry name" value="GLUCOSAMINE-6-PHOSPHATE ISOMERASE"/>
    <property type="match status" value="1"/>
</dbReference>
<organism evidence="4 5">
    <name type="scientific">Gordoniibacillus kamchatkensis</name>
    <dbReference type="NCBI Taxonomy" id="1590651"/>
    <lineage>
        <taxon>Bacteria</taxon>
        <taxon>Bacillati</taxon>
        <taxon>Bacillota</taxon>
        <taxon>Bacilli</taxon>
        <taxon>Bacillales</taxon>
        <taxon>Paenibacillaceae</taxon>
        <taxon>Gordoniibacillus</taxon>
    </lineage>
</organism>